<name>A0ABP0GEK8_CLALP</name>
<feature type="signal peptide" evidence="5">
    <location>
        <begin position="1"/>
        <end position="20"/>
    </location>
</feature>
<organism evidence="6 7">
    <name type="scientific">Clavelina lepadiformis</name>
    <name type="common">Light-bulb sea squirt</name>
    <name type="synonym">Ascidia lepadiformis</name>
    <dbReference type="NCBI Taxonomy" id="159417"/>
    <lineage>
        <taxon>Eukaryota</taxon>
        <taxon>Metazoa</taxon>
        <taxon>Chordata</taxon>
        <taxon>Tunicata</taxon>
        <taxon>Ascidiacea</taxon>
        <taxon>Aplousobranchia</taxon>
        <taxon>Clavelinidae</taxon>
        <taxon>Clavelina</taxon>
    </lineage>
</organism>
<dbReference type="InterPro" id="IPR010345">
    <property type="entry name" value="IL-17_fam"/>
</dbReference>
<dbReference type="InterPro" id="IPR029034">
    <property type="entry name" value="Cystine-knot_cytokine"/>
</dbReference>
<dbReference type="Pfam" id="PF06083">
    <property type="entry name" value="IL17"/>
    <property type="match status" value="1"/>
</dbReference>
<dbReference type="SUPFAM" id="SSF57501">
    <property type="entry name" value="Cystine-knot cytokines"/>
    <property type="match status" value="1"/>
</dbReference>
<comment type="subcellular location">
    <subcellularLocation>
        <location evidence="1">Secreted</location>
    </subcellularLocation>
</comment>
<evidence type="ECO:0000313" key="6">
    <source>
        <dbReference type="EMBL" id="CAK8690217.1"/>
    </source>
</evidence>
<evidence type="ECO:0000256" key="3">
    <source>
        <dbReference type="ARBA" id="ARBA00022525"/>
    </source>
</evidence>
<dbReference type="Proteomes" id="UP001642483">
    <property type="component" value="Unassembled WGS sequence"/>
</dbReference>
<keyword evidence="4 5" id="KW-0732">Signal</keyword>
<evidence type="ECO:0000256" key="4">
    <source>
        <dbReference type="ARBA" id="ARBA00022729"/>
    </source>
</evidence>
<evidence type="ECO:0000313" key="7">
    <source>
        <dbReference type="Proteomes" id="UP001642483"/>
    </source>
</evidence>
<feature type="chain" id="PRO_5045430574" evidence="5">
    <location>
        <begin position="21"/>
        <end position="203"/>
    </location>
</feature>
<sequence length="203" mass="22699">MTIFNICCLVTCALLYCACANSILAKLEENSYDVIRKLIEPCHGEIDCEYDVINSRLQSDPEFVKYFPYVNDVTNDGVELEASGEVSNDVKTRNKRSVMTCPVMNESYLSRAKEHMDRSTSPWTWVENRDDNRVPQILAETDCLCNGCVVNLASGMEDPNLSSQPITVDRAVLYKLPGGGFRKGVATLNYGCRCDFPIVTTLN</sequence>
<dbReference type="Gene3D" id="2.10.90.10">
    <property type="entry name" value="Cystine-knot cytokines"/>
    <property type="match status" value="1"/>
</dbReference>
<evidence type="ECO:0000256" key="1">
    <source>
        <dbReference type="ARBA" id="ARBA00004613"/>
    </source>
</evidence>
<keyword evidence="3" id="KW-0964">Secreted</keyword>
<accession>A0ABP0GEK8</accession>
<keyword evidence="7" id="KW-1185">Reference proteome</keyword>
<reference evidence="6 7" key="1">
    <citation type="submission" date="2024-02" db="EMBL/GenBank/DDBJ databases">
        <authorList>
            <person name="Daric V."/>
            <person name="Darras S."/>
        </authorList>
    </citation>
    <scope>NUCLEOTIDE SEQUENCE [LARGE SCALE GENOMIC DNA]</scope>
</reference>
<evidence type="ECO:0000256" key="2">
    <source>
        <dbReference type="ARBA" id="ARBA00007236"/>
    </source>
</evidence>
<evidence type="ECO:0000256" key="5">
    <source>
        <dbReference type="SAM" id="SignalP"/>
    </source>
</evidence>
<proteinExistence type="inferred from homology"/>
<protein>
    <submittedName>
        <fullName evidence="6">Uncharacterized protein</fullName>
    </submittedName>
</protein>
<comment type="similarity">
    <text evidence="2">Belongs to the IL-17 family.</text>
</comment>
<gene>
    <name evidence="6" type="ORF">CVLEPA_LOCUS22851</name>
</gene>
<dbReference type="EMBL" id="CAWYQH010000114">
    <property type="protein sequence ID" value="CAK8690217.1"/>
    <property type="molecule type" value="Genomic_DNA"/>
</dbReference>
<comment type="caution">
    <text evidence="6">The sequence shown here is derived from an EMBL/GenBank/DDBJ whole genome shotgun (WGS) entry which is preliminary data.</text>
</comment>